<dbReference type="InterPro" id="IPR005829">
    <property type="entry name" value="Sugar_transporter_CS"/>
</dbReference>
<reference evidence="10" key="2">
    <citation type="submission" date="2021-02" db="EMBL/GenBank/DDBJ databases">
        <title>Aspergillus puulaauensis MK2 genome sequence.</title>
        <authorList>
            <person name="Futagami T."/>
            <person name="Mori K."/>
            <person name="Kadooka C."/>
            <person name="Tanaka T."/>
        </authorList>
    </citation>
    <scope>NUCLEOTIDE SEQUENCE</scope>
    <source>
        <strain evidence="10">MK2</strain>
    </source>
</reference>
<dbReference type="SUPFAM" id="SSF103473">
    <property type="entry name" value="MFS general substrate transporter"/>
    <property type="match status" value="1"/>
</dbReference>
<keyword evidence="5 8" id="KW-1133">Transmembrane helix</keyword>
<feature type="transmembrane region" description="Helical" evidence="8">
    <location>
        <begin position="65"/>
        <end position="84"/>
    </location>
</feature>
<dbReference type="PANTHER" id="PTHR48022:SF26">
    <property type="entry name" value="MAJOR FACILITATOR SUPERFAMILY (MFS) PROFILE DOMAIN-CONTAINING PROTEIN-RELATED"/>
    <property type="match status" value="1"/>
</dbReference>
<dbReference type="RefSeq" id="XP_041551621.1">
    <property type="nucleotide sequence ID" value="XM_041698436.1"/>
</dbReference>
<proteinExistence type="inferred from homology"/>
<dbReference type="PROSITE" id="PS50850">
    <property type="entry name" value="MFS"/>
    <property type="match status" value="1"/>
</dbReference>
<keyword evidence="6 8" id="KW-0472">Membrane</keyword>
<dbReference type="PANTHER" id="PTHR48022">
    <property type="entry name" value="PLASTIDIC GLUCOSE TRANSPORTER 4"/>
    <property type="match status" value="1"/>
</dbReference>
<dbReference type="OrthoDB" id="6339427at2759"/>
<dbReference type="PROSITE" id="PS51257">
    <property type="entry name" value="PROKAR_LIPOPROTEIN"/>
    <property type="match status" value="1"/>
</dbReference>
<dbReference type="InterPro" id="IPR020846">
    <property type="entry name" value="MFS_dom"/>
</dbReference>
<feature type="transmembrane region" description="Helical" evidence="8">
    <location>
        <begin position="276"/>
        <end position="295"/>
    </location>
</feature>
<evidence type="ECO:0000256" key="2">
    <source>
        <dbReference type="ARBA" id="ARBA00010992"/>
    </source>
</evidence>
<dbReference type="InterPro" id="IPR003663">
    <property type="entry name" value="Sugar/inositol_transpt"/>
</dbReference>
<feature type="transmembrane region" description="Helical" evidence="8">
    <location>
        <begin position="315"/>
        <end position="335"/>
    </location>
</feature>
<evidence type="ECO:0000256" key="7">
    <source>
        <dbReference type="RuleBase" id="RU003346"/>
    </source>
</evidence>
<evidence type="ECO:0000256" key="1">
    <source>
        <dbReference type="ARBA" id="ARBA00004141"/>
    </source>
</evidence>
<evidence type="ECO:0000259" key="9">
    <source>
        <dbReference type="PROSITE" id="PS50850"/>
    </source>
</evidence>
<evidence type="ECO:0000256" key="8">
    <source>
        <dbReference type="SAM" id="Phobius"/>
    </source>
</evidence>
<dbReference type="EMBL" id="AP024443">
    <property type="protein sequence ID" value="BCS19427.1"/>
    <property type="molecule type" value="Genomic_DNA"/>
</dbReference>
<organism evidence="10 11">
    <name type="scientific">Aspergillus puulaauensis</name>
    <dbReference type="NCBI Taxonomy" id="1220207"/>
    <lineage>
        <taxon>Eukaryota</taxon>
        <taxon>Fungi</taxon>
        <taxon>Dikarya</taxon>
        <taxon>Ascomycota</taxon>
        <taxon>Pezizomycotina</taxon>
        <taxon>Eurotiomycetes</taxon>
        <taxon>Eurotiomycetidae</taxon>
        <taxon>Eurotiales</taxon>
        <taxon>Aspergillaceae</taxon>
        <taxon>Aspergillus</taxon>
    </lineage>
</organism>
<dbReference type="GeneID" id="64969432"/>
<dbReference type="PRINTS" id="PR00171">
    <property type="entry name" value="SUGRTRNSPORT"/>
</dbReference>
<dbReference type="InterPro" id="IPR005828">
    <property type="entry name" value="MFS_sugar_transport-like"/>
</dbReference>
<evidence type="ECO:0000256" key="3">
    <source>
        <dbReference type="ARBA" id="ARBA00022448"/>
    </source>
</evidence>
<dbReference type="Proteomes" id="UP000654913">
    <property type="component" value="Chromosome 1"/>
</dbReference>
<sequence>MAVSGEKKKPFFGLTGGWLTFWVTVACATDMTLFGYDQGVFSGVVITQDFLELHDLVGPTKTKTLSTVTAIYDVGCFLGAILAFTVGERLGRKKALLLGTTIMAVGAILQTTSFSLPQMFVGRIISGIGNGVNTATAPIWQTETSQLKWRGKLVMLEMMMNIAGYAFVNWINYGLSFAGGAVAWRFPLALQLLFIAILWSTTPWLPESPRWLLAHGREEEAIEVLSCLEAKAPTDPFVITQRNEIEFAIQYERENAVPWRDLLKSRPNDTNSLRRLLLGAGSQFMQQFGGINIMSYYLPTVLTKSVGLDEETARLLTACNAVSYFVFSGMAALLVERMGRRGLMLLSTFGQFICFLVITVLLSFAESSSTGNGQAFGSASVAFIFLFHASFGIGMLGVPWLYPTEINSLPMRTKGAAVATATDWITNFVIVEITPIGIQNIGWKFWIVWTVTNLSFLPVLYFFYPETANRSLEDIDAYYRTDPSLIVIGDPDAICKRRPQKYIDHEDAEIQRTAASKVIDTGAEHVEVTGSMDDRN</sequence>
<dbReference type="Gene3D" id="1.20.1250.20">
    <property type="entry name" value="MFS general substrate transporter like domains"/>
    <property type="match status" value="1"/>
</dbReference>
<name>A0A7R7XDH3_9EURO</name>
<feature type="transmembrane region" description="Helical" evidence="8">
    <location>
        <begin position="376"/>
        <end position="402"/>
    </location>
</feature>
<dbReference type="NCBIfam" id="TIGR00879">
    <property type="entry name" value="SP"/>
    <property type="match status" value="1"/>
</dbReference>
<dbReference type="FunFam" id="1.20.1250.20:FF:000061">
    <property type="entry name" value="MFS sugar transporter"/>
    <property type="match status" value="1"/>
</dbReference>
<protein>
    <recommendedName>
        <fullName evidence="9">Major facilitator superfamily (MFS) profile domain-containing protein</fullName>
    </recommendedName>
</protein>
<feature type="transmembrane region" description="Helical" evidence="8">
    <location>
        <begin position="96"/>
        <end position="114"/>
    </location>
</feature>
<dbReference type="GO" id="GO:0005351">
    <property type="term" value="F:carbohydrate:proton symporter activity"/>
    <property type="evidence" value="ECO:0007669"/>
    <property type="project" value="TreeGrafter"/>
</dbReference>
<dbReference type="AlphaFoldDB" id="A0A7R7XDH3"/>
<keyword evidence="3 7" id="KW-0813">Transport</keyword>
<evidence type="ECO:0000256" key="6">
    <source>
        <dbReference type="ARBA" id="ARBA00023136"/>
    </source>
</evidence>
<keyword evidence="11" id="KW-1185">Reference proteome</keyword>
<comment type="subcellular location">
    <subcellularLocation>
        <location evidence="1">Membrane</location>
        <topology evidence="1">Multi-pass membrane protein</topology>
    </subcellularLocation>
</comment>
<dbReference type="KEGG" id="apuu:APUU_12255S"/>
<dbReference type="Pfam" id="PF00083">
    <property type="entry name" value="Sugar_tr"/>
    <property type="match status" value="1"/>
</dbReference>
<dbReference type="GO" id="GO:0016020">
    <property type="term" value="C:membrane"/>
    <property type="evidence" value="ECO:0007669"/>
    <property type="project" value="UniProtKB-SubCell"/>
</dbReference>
<dbReference type="PROSITE" id="PS00216">
    <property type="entry name" value="SUGAR_TRANSPORT_1"/>
    <property type="match status" value="1"/>
</dbReference>
<comment type="similarity">
    <text evidence="2 7">Belongs to the major facilitator superfamily. Sugar transporter (TC 2.A.1.1) family.</text>
</comment>
<evidence type="ECO:0000313" key="11">
    <source>
        <dbReference type="Proteomes" id="UP000654913"/>
    </source>
</evidence>
<accession>A0A7R7XDH3</accession>
<reference evidence="10" key="1">
    <citation type="submission" date="2021-01" db="EMBL/GenBank/DDBJ databases">
        <authorList>
            <consortium name="Aspergillus puulaauensis MK2 genome sequencing consortium"/>
            <person name="Kazuki M."/>
            <person name="Futagami T."/>
        </authorList>
    </citation>
    <scope>NUCLEOTIDE SEQUENCE</scope>
    <source>
        <strain evidence="10">MK2</strain>
    </source>
</reference>
<evidence type="ECO:0000256" key="5">
    <source>
        <dbReference type="ARBA" id="ARBA00022989"/>
    </source>
</evidence>
<keyword evidence="4 8" id="KW-0812">Transmembrane</keyword>
<gene>
    <name evidence="10" type="ORF">APUU_12255S</name>
</gene>
<evidence type="ECO:0000313" key="10">
    <source>
        <dbReference type="EMBL" id="BCS19427.1"/>
    </source>
</evidence>
<feature type="domain" description="Major facilitator superfamily (MFS) profile" evidence="9">
    <location>
        <begin position="23"/>
        <end position="468"/>
    </location>
</feature>
<feature type="transmembrane region" description="Helical" evidence="8">
    <location>
        <begin position="342"/>
        <end position="364"/>
    </location>
</feature>
<feature type="transmembrane region" description="Helical" evidence="8">
    <location>
        <begin position="445"/>
        <end position="464"/>
    </location>
</feature>
<evidence type="ECO:0000256" key="4">
    <source>
        <dbReference type="ARBA" id="ARBA00022692"/>
    </source>
</evidence>
<dbReference type="InterPro" id="IPR050360">
    <property type="entry name" value="MFS_Sugar_Transporters"/>
</dbReference>
<dbReference type="InterPro" id="IPR036259">
    <property type="entry name" value="MFS_trans_sf"/>
</dbReference>